<feature type="region of interest" description="Disordered" evidence="1">
    <location>
        <begin position="1"/>
        <end position="26"/>
    </location>
</feature>
<evidence type="ECO:0000256" key="1">
    <source>
        <dbReference type="SAM" id="MobiDB-lite"/>
    </source>
</evidence>
<dbReference type="PANTHER" id="PTHR34215:SF1">
    <property type="entry name" value="YLXR DOMAIN-CONTAINING PROTEIN"/>
    <property type="match status" value="1"/>
</dbReference>
<feature type="domain" description="YlxR" evidence="2">
    <location>
        <begin position="26"/>
        <end position="99"/>
    </location>
</feature>
<reference evidence="3 4" key="1">
    <citation type="submission" date="2020-05" db="EMBL/GenBank/DDBJ databases">
        <title>Nakamurella sp. DB0629 isolated from air conditioner.</title>
        <authorList>
            <person name="Kim D.H."/>
            <person name="Kim D.-U."/>
        </authorList>
    </citation>
    <scope>NUCLEOTIDE SEQUENCE [LARGE SCALE GENOMIC DNA]</scope>
    <source>
        <strain evidence="3 4">DB0629</strain>
    </source>
</reference>
<dbReference type="AlphaFoldDB" id="A0A849A3I2"/>
<evidence type="ECO:0000313" key="4">
    <source>
        <dbReference type="Proteomes" id="UP000562984"/>
    </source>
</evidence>
<evidence type="ECO:0000313" key="3">
    <source>
        <dbReference type="EMBL" id="NNG34236.1"/>
    </source>
</evidence>
<dbReference type="EMBL" id="JABEND010000001">
    <property type="protein sequence ID" value="NNG34236.1"/>
    <property type="molecule type" value="Genomic_DNA"/>
</dbReference>
<dbReference type="InterPro" id="IPR037465">
    <property type="entry name" value="YlxR"/>
</dbReference>
<name>A0A849A3I2_9ACTN</name>
<dbReference type="Gene3D" id="3.30.1230.10">
    <property type="entry name" value="YlxR-like"/>
    <property type="match status" value="1"/>
</dbReference>
<dbReference type="Proteomes" id="UP000562984">
    <property type="component" value="Unassembled WGS sequence"/>
</dbReference>
<comment type="caution">
    <text evidence="3">The sequence shown here is derived from an EMBL/GenBank/DDBJ whole genome shotgun (WGS) entry which is preliminary data.</text>
</comment>
<dbReference type="RefSeq" id="WP_171197909.1">
    <property type="nucleotide sequence ID" value="NZ_JABEND010000001.1"/>
</dbReference>
<organism evidence="3 4">
    <name type="scientific">Nakamurella aerolata</name>
    <dbReference type="NCBI Taxonomy" id="1656892"/>
    <lineage>
        <taxon>Bacteria</taxon>
        <taxon>Bacillati</taxon>
        <taxon>Actinomycetota</taxon>
        <taxon>Actinomycetes</taxon>
        <taxon>Nakamurellales</taxon>
        <taxon>Nakamurellaceae</taxon>
        <taxon>Nakamurella</taxon>
    </lineage>
</organism>
<sequence>MSARPAQPAEAADTASTARASSKGCRTCVGCRGKDRPVALLRVVAATGTDAPERSGAIALVPDPRRRLPGRGAWIHRHDECLRLAERRRAFNRALRLPAGQAVDSRQVKQYLVRKESAGDPL</sequence>
<dbReference type="SUPFAM" id="SSF64376">
    <property type="entry name" value="YlxR-like"/>
    <property type="match status" value="1"/>
</dbReference>
<protein>
    <submittedName>
        <fullName evidence="3">YlxR family protein</fullName>
    </submittedName>
</protein>
<dbReference type="InterPro" id="IPR035931">
    <property type="entry name" value="YlxR-like_sf"/>
</dbReference>
<dbReference type="InterPro" id="IPR007393">
    <property type="entry name" value="YlxR_dom"/>
</dbReference>
<accession>A0A849A3I2</accession>
<proteinExistence type="predicted"/>
<evidence type="ECO:0000259" key="2">
    <source>
        <dbReference type="Pfam" id="PF04296"/>
    </source>
</evidence>
<dbReference type="Pfam" id="PF04296">
    <property type="entry name" value="YlxR"/>
    <property type="match status" value="1"/>
</dbReference>
<keyword evidence="4" id="KW-1185">Reference proteome</keyword>
<dbReference type="PANTHER" id="PTHR34215">
    <property type="entry name" value="BLL0784 PROTEIN"/>
    <property type="match status" value="1"/>
</dbReference>
<gene>
    <name evidence="3" type="ORF">HKD39_00575</name>
</gene>
<feature type="compositionally biased region" description="Low complexity" evidence="1">
    <location>
        <begin position="1"/>
        <end position="22"/>
    </location>
</feature>